<evidence type="ECO:0000313" key="1">
    <source>
        <dbReference type="EMBL" id="SUB15601.1"/>
    </source>
</evidence>
<keyword evidence="2" id="KW-1185">Reference proteome</keyword>
<evidence type="ECO:0000313" key="2">
    <source>
        <dbReference type="Proteomes" id="UP000254640"/>
    </source>
</evidence>
<sequence length="64" mass="7508">MCVSLQNQQHSCFLWRMPIDITGVNVFTCIKKERNIASTIREGIMIDTEMGTWKEFIEAMLRNK</sequence>
<dbReference type="Proteomes" id="UP000254640">
    <property type="component" value="Unassembled WGS sequence"/>
</dbReference>
<dbReference type="AlphaFoldDB" id="A0A379ACK2"/>
<dbReference type="EMBL" id="UGSO01000001">
    <property type="protein sequence ID" value="SUB15601.1"/>
    <property type="molecule type" value="Genomic_DNA"/>
</dbReference>
<protein>
    <submittedName>
        <fullName evidence="1">Uncharacterized protein</fullName>
    </submittedName>
</protein>
<name>A0A379ACK2_ENTAG</name>
<proteinExistence type="predicted"/>
<organism evidence="1 2">
    <name type="scientific">Enterobacter agglomerans</name>
    <name type="common">Erwinia herbicola</name>
    <name type="synonym">Pantoea agglomerans</name>
    <dbReference type="NCBI Taxonomy" id="549"/>
    <lineage>
        <taxon>Bacteria</taxon>
        <taxon>Pseudomonadati</taxon>
        <taxon>Pseudomonadota</taxon>
        <taxon>Gammaproteobacteria</taxon>
        <taxon>Enterobacterales</taxon>
        <taxon>Erwiniaceae</taxon>
        <taxon>Pantoea</taxon>
        <taxon>Pantoea agglomerans group</taxon>
    </lineage>
</organism>
<reference evidence="1 2" key="1">
    <citation type="submission" date="2018-06" db="EMBL/GenBank/DDBJ databases">
        <authorList>
            <consortium name="Pathogen Informatics"/>
            <person name="Doyle S."/>
        </authorList>
    </citation>
    <scope>NUCLEOTIDE SEQUENCE [LARGE SCALE GENOMIC DNA]</scope>
    <source>
        <strain evidence="1 2">NCTC9381</strain>
    </source>
</reference>
<gene>
    <name evidence="1" type="ORF">NCTC9381_01488</name>
</gene>
<accession>A0A379ACK2</accession>